<gene>
    <name evidence="1" type="ORF">F0562_021248</name>
</gene>
<organism evidence="1 2">
    <name type="scientific">Nyssa sinensis</name>
    <dbReference type="NCBI Taxonomy" id="561372"/>
    <lineage>
        <taxon>Eukaryota</taxon>
        <taxon>Viridiplantae</taxon>
        <taxon>Streptophyta</taxon>
        <taxon>Embryophyta</taxon>
        <taxon>Tracheophyta</taxon>
        <taxon>Spermatophyta</taxon>
        <taxon>Magnoliopsida</taxon>
        <taxon>eudicotyledons</taxon>
        <taxon>Gunneridae</taxon>
        <taxon>Pentapetalae</taxon>
        <taxon>asterids</taxon>
        <taxon>Cornales</taxon>
        <taxon>Nyssaceae</taxon>
        <taxon>Nyssa</taxon>
    </lineage>
</organism>
<accession>A0A5J5BN90</accession>
<evidence type="ECO:0000313" key="2">
    <source>
        <dbReference type="Proteomes" id="UP000325577"/>
    </source>
</evidence>
<proteinExistence type="predicted"/>
<dbReference type="CDD" id="cd06464">
    <property type="entry name" value="ACD_sHsps-like"/>
    <property type="match status" value="1"/>
</dbReference>
<keyword evidence="2" id="KW-1185">Reference proteome</keyword>
<reference evidence="1 2" key="1">
    <citation type="submission" date="2019-09" db="EMBL/GenBank/DDBJ databases">
        <title>A chromosome-level genome assembly of the Chinese tupelo Nyssa sinensis.</title>
        <authorList>
            <person name="Yang X."/>
            <person name="Kang M."/>
            <person name="Yang Y."/>
            <person name="Xiong H."/>
            <person name="Wang M."/>
            <person name="Zhang Z."/>
            <person name="Wang Z."/>
            <person name="Wu H."/>
            <person name="Ma T."/>
            <person name="Liu J."/>
            <person name="Xi Z."/>
        </authorList>
    </citation>
    <scope>NUCLEOTIDE SEQUENCE [LARGE SCALE GENOMIC DNA]</scope>
    <source>
        <strain evidence="1">J267</strain>
        <tissue evidence="1">Leaf</tissue>
    </source>
</reference>
<dbReference type="PANTHER" id="PTHR33879">
    <property type="entry name" value="17.6 KDA CLASS II HEAT SHOCK PROTEIN-RELATED"/>
    <property type="match status" value="1"/>
</dbReference>
<evidence type="ECO:0008006" key="3">
    <source>
        <dbReference type="Google" id="ProtNLM"/>
    </source>
</evidence>
<dbReference type="AlphaFoldDB" id="A0A5J5BN90"/>
<name>A0A5J5BN90_9ASTE</name>
<sequence length="166" mass="18770">MKVHPAPNKRNITLRYDVASTLSNALACRQKKLRRLPHIFPKVLELPFHSDADVFIEETSSCFRFFVNTDDIGDDVRAHTIEIHPGVTKIVIRGTDALDLLMDEFEVDVWRYRLPESTLPEFATAAYNDGELLVTVPKDVNFVDSDGNGNQEELASERVLKALMGQ</sequence>
<dbReference type="Proteomes" id="UP000325577">
    <property type="component" value="Linkage Group LG11"/>
</dbReference>
<dbReference type="EMBL" id="CM018034">
    <property type="protein sequence ID" value="KAA8543257.1"/>
    <property type="molecule type" value="Genomic_DNA"/>
</dbReference>
<dbReference type="OrthoDB" id="1922291at2759"/>
<dbReference type="PANTHER" id="PTHR33879:SF3">
    <property type="entry name" value="17.6 KDA CLASS II HEAT SHOCK PROTEIN-RELATED"/>
    <property type="match status" value="1"/>
</dbReference>
<evidence type="ECO:0000313" key="1">
    <source>
        <dbReference type="EMBL" id="KAA8543257.1"/>
    </source>
</evidence>
<protein>
    <recommendedName>
        <fullName evidence="3">SHSP domain-containing protein</fullName>
    </recommendedName>
</protein>